<dbReference type="EMBL" id="CP054492">
    <property type="protein sequence ID" value="QOY51974.1"/>
    <property type="molecule type" value="Genomic_DNA"/>
</dbReference>
<evidence type="ECO:0000256" key="1">
    <source>
        <dbReference type="ARBA" id="ARBA00023172"/>
    </source>
</evidence>
<keyword evidence="3" id="KW-1185">Reference proteome</keyword>
<organism evidence="2 3">
    <name type="scientific">Candidatus Sulfurimonas baltica</name>
    <dbReference type="NCBI Taxonomy" id="2740404"/>
    <lineage>
        <taxon>Bacteria</taxon>
        <taxon>Pseudomonadati</taxon>
        <taxon>Campylobacterota</taxon>
        <taxon>Epsilonproteobacteria</taxon>
        <taxon>Campylobacterales</taxon>
        <taxon>Sulfurimonadaceae</taxon>
        <taxon>Sulfurimonas</taxon>
    </lineage>
</organism>
<dbReference type="AlphaFoldDB" id="A0A7S7RMY7"/>
<proteinExistence type="predicted"/>
<evidence type="ECO:0008006" key="4">
    <source>
        <dbReference type="Google" id="ProtNLM"/>
    </source>
</evidence>
<evidence type="ECO:0000313" key="2">
    <source>
        <dbReference type="EMBL" id="QOY51974.1"/>
    </source>
</evidence>
<gene>
    <name evidence="2" type="ORF">HUE88_12920</name>
</gene>
<evidence type="ECO:0000313" key="3">
    <source>
        <dbReference type="Proteomes" id="UP000593994"/>
    </source>
</evidence>
<dbReference type="SUPFAM" id="SSF56349">
    <property type="entry name" value="DNA breaking-rejoining enzymes"/>
    <property type="match status" value="1"/>
</dbReference>
<dbReference type="GO" id="GO:0006310">
    <property type="term" value="P:DNA recombination"/>
    <property type="evidence" value="ECO:0007669"/>
    <property type="project" value="UniProtKB-KW"/>
</dbReference>
<protein>
    <recommendedName>
        <fullName evidence="4">Tyr recombinase domain-containing protein</fullName>
    </recommendedName>
</protein>
<sequence length="64" mass="6974">MHYFRHTLVSVLGRAGVPAQVLSASLGHQHSGTVTSYYQTVDHLSHSQSANEGVLNITNNNKKN</sequence>
<dbReference type="GO" id="GO:0003677">
    <property type="term" value="F:DNA binding"/>
    <property type="evidence" value="ECO:0007669"/>
    <property type="project" value="InterPro"/>
</dbReference>
<accession>A0A7S7RMY7</accession>
<reference evidence="2 3" key="1">
    <citation type="submission" date="2020-05" db="EMBL/GenBank/DDBJ databases">
        <title>Sulfurimonas marisnigri, sp. nov., and Sulfurimonas baltica, sp. nov., manganese oxide reducing chemolithoautotrophs of the class Epsilonproteobacteria isolated from the pelagic redoxclines of the Black and Baltic Seas and emended description of the genus Sulfurimonas.</title>
        <authorList>
            <person name="Henkel J.V."/>
            <person name="Laudan C."/>
            <person name="Werner J."/>
            <person name="Neu T."/>
            <person name="Plewe S."/>
            <person name="Sproer C."/>
            <person name="Bunk B."/>
            <person name="Schulz-Vogt H.N."/>
        </authorList>
    </citation>
    <scope>NUCLEOTIDE SEQUENCE [LARGE SCALE GENOMIC DNA]</scope>
    <source>
        <strain evidence="2 3">GD2</strain>
    </source>
</reference>
<dbReference type="KEGG" id="sbal:HUE88_12920"/>
<dbReference type="InterPro" id="IPR013762">
    <property type="entry name" value="Integrase-like_cat_sf"/>
</dbReference>
<dbReference type="GO" id="GO:0015074">
    <property type="term" value="P:DNA integration"/>
    <property type="evidence" value="ECO:0007669"/>
    <property type="project" value="InterPro"/>
</dbReference>
<name>A0A7S7RMY7_9BACT</name>
<dbReference type="InterPro" id="IPR011010">
    <property type="entry name" value="DNA_brk_join_enz"/>
</dbReference>
<keyword evidence="1" id="KW-0233">DNA recombination</keyword>
<dbReference type="Gene3D" id="1.10.443.10">
    <property type="entry name" value="Intergrase catalytic core"/>
    <property type="match status" value="1"/>
</dbReference>
<dbReference type="RefSeq" id="WP_194369591.1">
    <property type="nucleotide sequence ID" value="NZ_CP054492.1"/>
</dbReference>
<dbReference type="Proteomes" id="UP000593994">
    <property type="component" value="Chromosome"/>
</dbReference>